<dbReference type="SUPFAM" id="SSF52047">
    <property type="entry name" value="RNI-like"/>
    <property type="match status" value="1"/>
</dbReference>
<dbReference type="Gene3D" id="3.80.10.10">
    <property type="entry name" value="Ribonuclease Inhibitor"/>
    <property type="match status" value="1"/>
</dbReference>
<evidence type="ECO:0000313" key="1">
    <source>
        <dbReference type="EMBL" id="CAF1397704.1"/>
    </source>
</evidence>
<dbReference type="AlphaFoldDB" id="A0A815TSQ0"/>
<comment type="caution">
    <text evidence="2">The sequence shown here is derived from an EMBL/GenBank/DDBJ whole genome shotgun (WGS) entry which is preliminary data.</text>
</comment>
<dbReference type="EMBL" id="CAJNOM010000581">
    <property type="protein sequence ID" value="CAF1510103.1"/>
    <property type="molecule type" value="Genomic_DNA"/>
</dbReference>
<dbReference type="Proteomes" id="UP000663877">
    <property type="component" value="Unassembled WGS sequence"/>
</dbReference>
<dbReference type="Proteomes" id="UP000663832">
    <property type="component" value="Unassembled WGS sequence"/>
</dbReference>
<organism evidence="2 3">
    <name type="scientific">Adineta steineri</name>
    <dbReference type="NCBI Taxonomy" id="433720"/>
    <lineage>
        <taxon>Eukaryota</taxon>
        <taxon>Metazoa</taxon>
        <taxon>Spiralia</taxon>
        <taxon>Gnathifera</taxon>
        <taxon>Rotifera</taxon>
        <taxon>Eurotatoria</taxon>
        <taxon>Bdelloidea</taxon>
        <taxon>Adinetida</taxon>
        <taxon>Adinetidae</taxon>
        <taxon>Adineta</taxon>
    </lineage>
</organism>
<dbReference type="InterPro" id="IPR032675">
    <property type="entry name" value="LRR_dom_sf"/>
</dbReference>
<evidence type="ECO:0000313" key="2">
    <source>
        <dbReference type="EMBL" id="CAF1510103.1"/>
    </source>
</evidence>
<reference evidence="2" key="1">
    <citation type="submission" date="2021-02" db="EMBL/GenBank/DDBJ databases">
        <authorList>
            <person name="Nowell W R."/>
        </authorList>
    </citation>
    <scope>NUCLEOTIDE SEQUENCE</scope>
</reference>
<proteinExistence type="predicted"/>
<gene>
    <name evidence="1" type="ORF">BJG266_LOCUS37475</name>
    <name evidence="2" type="ORF">QVE165_LOCUS44065</name>
</gene>
<sequence>MSLIQTENLVHFEQQYPYLTRFNLRAQHKQGYRTISRVQLEELLSSIPHLEQLELEISADIDLIDGNQWEIFLTRHLINLITFDFKFDLHQYEYNNIPPNTFRSSFWLNIKRWIVVLDPIDSSFKTVPRFARKSIHFSNDYSQPTITDGSLPFFDHYMYIREITLSSFINNDWIERLGSIVIFNQIEELNIGRNQLLEILIKVKPVMPQLKRLIVSCLSLNTLGKNNLKDCSFEQIRSLRFYDTDCTVNKADNLCYLFPNLEHLQIYLKHRLEIIPYLERYIHLCTFICELKTVSSSQHNKKHATRDIGHEWFVKNVPRWRIINNFTCQITQAHVYLWINNKHKK</sequence>
<protein>
    <submittedName>
        <fullName evidence="2">Uncharacterized protein</fullName>
    </submittedName>
</protein>
<dbReference type="EMBL" id="CAJNOI010001248">
    <property type="protein sequence ID" value="CAF1397704.1"/>
    <property type="molecule type" value="Genomic_DNA"/>
</dbReference>
<evidence type="ECO:0000313" key="3">
    <source>
        <dbReference type="Proteomes" id="UP000663832"/>
    </source>
</evidence>
<keyword evidence="3" id="KW-1185">Reference proteome</keyword>
<name>A0A815TSQ0_9BILA</name>
<accession>A0A815TSQ0</accession>